<sequence>MSSQRVNNIFDWSELNKFEFNPFKTKVMKIYKKSTVDQRINLKLGGVIIEVHKIKYLGIIVNNKMQWKEHISYVSSNSEKILLILLRISNNTFGVKTDVLQLIYKQGIVPLISYASRAWGHSLSKKINSRLIRRTQRRFLLHVIKGYKTISYEVVFAIFSIPPIDLVILNNLDVRENHLSTSLSTLEGTIPDSLLPHPSCWKPITLVTYINEVFQEYKTVCFTDGRKLNGRVGLVCVIYEEGVENFTFQHRLTDECSVFQVELLCINLVEKLIQASLRQGGTLNFLVCTDSLSTLHCLISVNSTEKLVVEVQSTLVCKN</sequence>
<dbReference type="EMBL" id="BMAU01021002">
    <property type="protein sequence ID" value="GFX86054.1"/>
    <property type="molecule type" value="Genomic_DNA"/>
</dbReference>
<reference evidence="1" key="1">
    <citation type="submission" date="2020-08" db="EMBL/GenBank/DDBJ databases">
        <title>Multicomponent nature underlies the extraordinary mechanical properties of spider dragline silk.</title>
        <authorList>
            <person name="Kono N."/>
            <person name="Nakamura H."/>
            <person name="Mori M."/>
            <person name="Yoshida Y."/>
            <person name="Ohtoshi R."/>
            <person name="Malay A.D."/>
            <person name="Moran D.A.P."/>
            <person name="Tomita M."/>
            <person name="Numata K."/>
            <person name="Arakawa K."/>
        </authorList>
    </citation>
    <scope>NUCLEOTIDE SEQUENCE</scope>
</reference>
<name>A0A8X6UY12_TRICX</name>
<comment type="caution">
    <text evidence="1">The sequence shown here is derived from an EMBL/GenBank/DDBJ whole genome shotgun (WGS) entry which is preliminary data.</text>
</comment>
<evidence type="ECO:0000313" key="1">
    <source>
        <dbReference type="EMBL" id="GFX86054.1"/>
    </source>
</evidence>
<protein>
    <submittedName>
        <fullName evidence="1">RNase H domain-containing protein</fullName>
    </submittedName>
</protein>
<accession>A0A8X6UY12</accession>
<dbReference type="AlphaFoldDB" id="A0A8X6UY12"/>
<gene>
    <name evidence="1" type="primary">AVEN_240594_1</name>
    <name evidence="1" type="ORF">TNCV_2403501</name>
</gene>
<proteinExistence type="predicted"/>
<organism evidence="1">
    <name type="scientific">Trichonephila clavipes</name>
    <name type="common">Golden silk orbweaver</name>
    <name type="synonym">Nephila clavipes</name>
    <dbReference type="NCBI Taxonomy" id="2585209"/>
    <lineage>
        <taxon>Eukaryota</taxon>
        <taxon>Metazoa</taxon>
        <taxon>Ecdysozoa</taxon>
        <taxon>Arthropoda</taxon>
        <taxon>Chelicerata</taxon>
        <taxon>Arachnida</taxon>
        <taxon>Araneae</taxon>
        <taxon>Araneomorphae</taxon>
        <taxon>Entelegynae</taxon>
        <taxon>Araneoidea</taxon>
        <taxon>Nephilidae</taxon>
        <taxon>Trichonephila</taxon>
    </lineage>
</organism>